<dbReference type="EMBL" id="JARXNK020000104">
    <property type="protein sequence ID" value="MEL0553284.1"/>
    <property type="molecule type" value="Genomic_DNA"/>
</dbReference>
<sequence>MNTDGHRTLPVGGNLRSDTRLSRVLHILVHLACDSANYTSQQLADMLDTNAVLVRRTMAGLREAGYVRSEKGHNGGWSLSCDPHQVTLLDIYKALGITHLYNLGINRDNPHCLIENAVNAELDDALNQAELLLMNRLNEITLSYLCDKFKENNR</sequence>
<keyword evidence="7" id="KW-0804">Transcription</keyword>
<dbReference type="PROSITE" id="PS51197">
    <property type="entry name" value="HTH_RRF2_2"/>
    <property type="match status" value="1"/>
</dbReference>
<keyword evidence="4" id="KW-0411">Iron-sulfur</keyword>
<evidence type="ECO:0000313" key="9">
    <source>
        <dbReference type="Proteomes" id="UP001312893"/>
    </source>
</evidence>
<evidence type="ECO:0000256" key="3">
    <source>
        <dbReference type="ARBA" id="ARBA00023004"/>
    </source>
</evidence>
<keyword evidence="1" id="KW-0678">Repressor</keyword>
<evidence type="ECO:0000256" key="6">
    <source>
        <dbReference type="ARBA" id="ARBA00023125"/>
    </source>
</evidence>
<dbReference type="InterPro" id="IPR036390">
    <property type="entry name" value="WH_DNA-bd_sf"/>
</dbReference>
<comment type="caution">
    <text evidence="8">The sequence shown here is derived from an EMBL/GenBank/DDBJ whole genome shotgun (WGS) entry which is preliminary data.</text>
</comment>
<evidence type="ECO:0000256" key="7">
    <source>
        <dbReference type="ARBA" id="ARBA00023163"/>
    </source>
</evidence>
<dbReference type="InterPro" id="IPR036388">
    <property type="entry name" value="WH-like_DNA-bd_sf"/>
</dbReference>
<dbReference type="PANTHER" id="PTHR33221:SF15">
    <property type="entry name" value="HTH-TYPE TRANSCRIPTIONAL REGULATOR YWGB-RELATED"/>
    <property type="match status" value="1"/>
</dbReference>
<keyword evidence="2" id="KW-0001">2Fe-2S</keyword>
<dbReference type="RefSeq" id="WP_331851398.1">
    <property type="nucleotide sequence ID" value="NZ_JARXNK020000104.1"/>
</dbReference>
<dbReference type="PANTHER" id="PTHR33221">
    <property type="entry name" value="WINGED HELIX-TURN-HELIX TRANSCRIPTIONAL REGULATOR, RRF2 FAMILY"/>
    <property type="match status" value="1"/>
</dbReference>
<gene>
    <name evidence="8" type="ORF">QFI96_016425</name>
</gene>
<evidence type="ECO:0000256" key="2">
    <source>
        <dbReference type="ARBA" id="ARBA00022714"/>
    </source>
</evidence>
<dbReference type="Pfam" id="PF02082">
    <property type="entry name" value="Rrf2"/>
    <property type="match status" value="1"/>
</dbReference>
<dbReference type="SUPFAM" id="SSF46785">
    <property type="entry name" value="Winged helix' DNA-binding domain"/>
    <property type="match status" value="1"/>
</dbReference>
<keyword evidence="9" id="KW-1185">Reference proteome</keyword>
<keyword evidence="3" id="KW-0408">Iron</keyword>
<evidence type="ECO:0000256" key="1">
    <source>
        <dbReference type="ARBA" id="ARBA00022491"/>
    </source>
</evidence>
<proteinExistence type="predicted"/>
<keyword evidence="6" id="KW-0238">DNA-binding</keyword>
<evidence type="ECO:0000256" key="5">
    <source>
        <dbReference type="ARBA" id="ARBA00023015"/>
    </source>
</evidence>
<accession>A0ABU9FDV7</accession>
<keyword evidence="5" id="KW-0805">Transcription regulation</keyword>
<dbReference type="InterPro" id="IPR000944">
    <property type="entry name" value="Tscrpt_reg_Rrf2"/>
</dbReference>
<organism evidence="8 9">
    <name type="scientific">Raoultella lignicola</name>
    <dbReference type="NCBI Taxonomy" id="3040939"/>
    <lineage>
        <taxon>Bacteria</taxon>
        <taxon>Pseudomonadati</taxon>
        <taxon>Pseudomonadota</taxon>
        <taxon>Gammaproteobacteria</taxon>
        <taxon>Enterobacterales</taxon>
        <taxon>Enterobacteriaceae</taxon>
        <taxon>Klebsiella/Raoultella group</taxon>
        <taxon>Raoultella</taxon>
    </lineage>
</organism>
<name>A0ABU9FDV7_9ENTR</name>
<evidence type="ECO:0000313" key="8">
    <source>
        <dbReference type="EMBL" id="MEL0553284.1"/>
    </source>
</evidence>
<dbReference type="Gene3D" id="1.10.10.10">
    <property type="entry name" value="Winged helix-like DNA-binding domain superfamily/Winged helix DNA-binding domain"/>
    <property type="match status" value="1"/>
</dbReference>
<keyword evidence="2" id="KW-0479">Metal-binding</keyword>
<dbReference type="Proteomes" id="UP001312893">
    <property type="component" value="Unassembled WGS sequence"/>
</dbReference>
<reference evidence="8 9" key="1">
    <citation type="submission" date="2024-04" db="EMBL/GenBank/DDBJ databases">
        <title>Two novel Raoultella species associated with bleeding cankers of broadleaf hosts, Raoultella scottia sp. nov. and Raoultella lignicola sp. nov.</title>
        <authorList>
            <person name="Brady C.L."/>
        </authorList>
    </citation>
    <scope>NUCLEOTIDE SEQUENCE [LARGE SCALE GENOMIC DNA]</scope>
    <source>
        <strain evidence="8 9">TW_WC1a.1</strain>
    </source>
</reference>
<evidence type="ECO:0000256" key="4">
    <source>
        <dbReference type="ARBA" id="ARBA00023014"/>
    </source>
</evidence>
<protein>
    <submittedName>
        <fullName evidence="8">Rrf2 family transcriptional regulator</fullName>
    </submittedName>
</protein>